<dbReference type="EMBL" id="JABWDY010033631">
    <property type="protein sequence ID" value="KAF5183295.1"/>
    <property type="molecule type" value="Genomic_DNA"/>
</dbReference>
<accession>A0A7J6VGG0</accession>
<organism evidence="1 2">
    <name type="scientific">Thalictrum thalictroides</name>
    <name type="common">Rue-anemone</name>
    <name type="synonym">Anemone thalictroides</name>
    <dbReference type="NCBI Taxonomy" id="46969"/>
    <lineage>
        <taxon>Eukaryota</taxon>
        <taxon>Viridiplantae</taxon>
        <taxon>Streptophyta</taxon>
        <taxon>Embryophyta</taxon>
        <taxon>Tracheophyta</taxon>
        <taxon>Spermatophyta</taxon>
        <taxon>Magnoliopsida</taxon>
        <taxon>Ranunculales</taxon>
        <taxon>Ranunculaceae</taxon>
        <taxon>Thalictroideae</taxon>
        <taxon>Thalictrum</taxon>
    </lineage>
</organism>
<dbReference type="Proteomes" id="UP000554482">
    <property type="component" value="Unassembled WGS sequence"/>
</dbReference>
<gene>
    <name evidence="1" type="ORF">FRX31_027118</name>
</gene>
<evidence type="ECO:0000313" key="2">
    <source>
        <dbReference type="Proteomes" id="UP000554482"/>
    </source>
</evidence>
<sequence>MRCLYRTLDNCEAHNSDNHLVVNFAVKGKCVVGPSLTHQTRYDPARVSSPIVEDG</sequence>
<protein>
    <submittedName>
        <fullName evidence="1">Uncharacterized protein</fullName>
    </submittedName>
</protein>
<proteinExistence type="predicted"/>
<comment type="caution">
    <text evidence="1">The sequence shown here is derived from an EMBL/GenBank/DDBJ whole genome shotgun (WGS) entry which is preliminary data.</text>
</comment>
<feature type="non-terminal residue" evidence="1">
    <location>
        <position position="1"/>
    </location>
</feature>
<keyword evidence="2" id="KW-1185">Reference proteome</keyword>
<dbReference type="AlphaFoldDB" id="A0A7J6VGG0"/>
<evidence type="ECO:0000313" key="1">
    <source>
        <dbReference type="EMBL" id="KAF5183295.1"/>
    </source>
</evidence>
<name>A0A7J6VGG0_THATH</name>
<reference evidence="1 2" key="1">
    <citation type="submission" date="2020-06" db="EMBL/GenBank/DDBJ databases">
        <title>Transcriptomic and genomic resources for Thalictrum thalictroides and T. hernandezii: Facilitating candidate gene discovery in an emerging model plant lineage.</title>
        <authorList>
            <person name="Arias T."/>
            <person name="Riano-Pachon D.M."/>
            <person name="Di Stilio V.S."/>
        </authorList>
    </citation>
    <scope>NUCLEOTIDE SEQUENCE [LARGE SCALE GENOMIC DNA]</scope>
    <source>
        <strain evidence="2">cv. WT478/WT964</strain>
        <tissue evidence="1">Leaves</tissue>
    </source>
</reference>